<keyword evidence="1" id="KW-0812">Transmembrane</keyword>
<gene>
    <name evidence="2" type="ORF">DSM106044_00768</name>
</gene>
<name>A0A4U8QPA3_9FIRM</name>
<proteinExistence type="predicted"/>
<protein>
    <submittedName>
        <fullName evidence="2">Uncharacterized protein</fullName>
    </submittedName>
</protein>
<evidence type="ECO:0000313" key="3">
    <source>
        <dbReference type="Proteomes" id="UP000306509"/>
    </source>
</evidence>
<dbReference type="EMBL" id="QGQD01000017">
    <property type="protein sequence ID" value="TLD02386.1"/>
    <property type="molecule type" value="Genomic_DNA"/>
</dbReference>
<dbReference type="RefSeq" id="WP_138001818.1">
    <property type="nucleotide sequence ID" value="NZ_QGQD01000017.1"/>
</dbReference>
<keyword evidence="1" id="KW-0472">Membrane</keyword>
<dbReference type="AlphaFoldDB" id="A0A4U8QPA3"/>
<accession>A0A4U8QPA3</accession>
<keyword evidence="1" id="KW-1133">Transmembrane helix</keyword>
<evidence type="ECO:0000256" key="1">
    <source>
        <dbReference type="SAM" id="Phobius"/>
    </source>
</evidence>
<organism evidence="2 3">
    <name type="scientific">Robinsoniella peoriensis</name>
    <dbReference type="NCBI Taxonomy" id="180332"/>
    <lineage>
        <taxon>Bacteria</taxon>
        <taxon>Bacillati</taxon>
        <taxon>Bacillota</taxon>
        <taxon>Clostridia</taxon>
        <taxon>Lachnospirales</taxon>
        <taxon>Lachnospiraceae</taxon>
        <taxon>Robinsoniella</taxon>
    </lineage>
</organism>
<comment type="caution">
    <text evidence="2">The sequence shown here is derived from an EMBL/GenBank/DDBJ whole genome shotgun (WGS) entry which is preliminary data.</text>
</comment>
<feature type="transmembrane region" description="Helical" evidence="1">
    <location>
        <begin position="110"/>
        <end position="130"/>
    </location>
</feature>
<dbReference type="STRING" id="180332.GCA_000797495_01237"/>
<feature type="transmembrane region" description="Helical" evidence="1">
    <location>
        <begin position="86"/>
        <end position="103"/>
    </location>
</feature>
<reference evidence="2 3" key="1">
    <citation type="journal article" date="2019" name="Anaerobe">
        <title>Detection of Robinsoniella peoriensis in multiple bone samples of a trauma patient.</title>
        <authorList>
            <person name="Schrottner P."/>
            <person name="Hartwich K."/>
            <person name="Bunk B."/>
            <person name="Schober I."/>
            <person name="Helbig S."/>
            <person name="Rudolph W.W."/>
            <person name="Gunzer F."/>
        </authorList>
    </citation>
    <scope>NUCLEOTIDE SEQUENCE [LARGE SCALE GENOMIC DNA]</scope>
    <source>
        <strain evidence="2 3">DSM 106044</strain>
    </source>
</reference>
<sequence length="143" mass="15675">MKKNIIMFIFTLFFLGLLFYVKAEAHLVTGAGTSATADAGGSGYTYGQPRIFAKLTPADAPAGIQEKVLTQGITNFVEERNNQRQFNGSVLAVLLYIATNVLLGSVRSSLFWILSICLTFSCILISQVHILHQSDGKKRTVIF</sequence>
<dbReference type="Proteomes" id="UP000306509">
    <property type="component" value="Unassembled WGS sequence"/>
</dbReference>
<keyword evidence="3" id="KW-1185">Reference proteome</keyword>
<evidence type="ECO:0000313" key="2">
    <source>
        <dbReference type="EMBL" id="TLD02386.1"/>
    </source>
</evidence>